<evidence type="ECO:0000256" key="2">
    <source>
        <dbReference type="ARBA" id="ARBA00022971"/>
    </source>
</evidence>
<evidence type="ECO:0000256" key="1">
    <source>
        <dbReference type="ARBA" id="ARBA00010873"/>
    </source>
</evidence>
<keyword evidence="2" id="KW-0184">Conjugation</keyword>
<evidence type="ECO:0000256" key="3">
    <source>
        <dbReference type="SAM" id="Coils"/>
    </source>
</evidence>
<dbReference type="EMBL" id="CYZN01000038">
    <property type="protein sequence ID" value="CUO68458.1"/>
    <property type="molecule type" value="Genomic_DNA"/>
</dbReference>
<dbReference type="NCBIfam" id="NF041496">
    <property type="entry name" value="MobQ"/>
    <property type="match status" value="1"/>
</dbReference>
<name>A0A174H5F5_9FIRM</name>
<dbReference type="InterPro" id="IPR005053">
    <property type="entry name" value="MobA_MobL"/>
</dbReference>
<dbReference type="Proteomes" id="UP000095431">
    <property type="component" value="Unassembled WGS sequence"/>
</dbReference>
<comment type="similarity">
    <text evidence="1">Belongs to the MobA/MobL family.</text>
</comment>
<dbReference type="AlphaFoldDB" id="A0A174H5F5"/>
<accession>A0A174H5F5</accession>
<dbReference type="Gene3D" id="3.30.930.30">
    <property type="match status" value="1"/>
</dbReference>
<organism evidence="5 6">
    <name type="scientific">Blautia wexlerae</name>
    <dbReference type="NCBI Taxonomy" id="418240"/>
    <lineage>
        <taxon>Bacteria</taxon>
        <taxon>Bacillati</taxon>
        <taxon>Bacillota</taxon>
        <taxon>Clostridia</taxon>
        <taxon>Lachnospirales</taxon>
        <taxon>Lachnospiraceae</taxon>
        <taxon>Blautia</taxon>
    </lineage>
</organism>
<evidence type="ECO:0000313" key="5">
    <source>
        <dbReference type="EMBL" id="CUO68458.1"/>
    </source>
</evidence>
<dbReference type="RefSeq" id="WP_055201444.1">
    <property type="nucleotide sequence ID" value="NZ_BTHH01000008.1"/>
</dbReference>
<reference evidence="5 6" key="1">
    <citation type="submission" date="2015-09" db="EMBL/GenBank/DDBJ databases">
        <authorList>
            <consortium name="Pathogen Informatics"/>
        </authorList>
    </citation>
    <scope>NUCLEOTIDE SEQUENCE [LARGE SCALE GENOMIC DNA]</scope>
    <source>
        <strain evidence="5 6">2789STDY5834863</strain>
    </source>
</reference>
<evidence type="ECO:0000259" key="4">
    <source>
        <dbReference type="Pfam" id="PF03389"/>
    </source>
</evidence>
<keyword evidence="3" id="KW-0175">Coiled coil</keyword>
<protein>
    <submittedName>
        <fullName evidence="5">DNA strand transferase</fullName>
    </submittedName>
</protein>
<feature type="coiled-coil region" evidence="3">
    <location>
        <begin position="464"/>
        <end position="498"/>
    </location>
</feature>
<evidence type="ECO:0000313" key="6">
    <source>
        <dbReference type="Proteomes" id="UP000095431"/>
    </source>
</evidence>
<dbReference type="Pfam" id="PF03389">
    <property type="entry name" value="MobA_MobL"/>
    <property type="match status" value="1"/>
</dbReference>
<keyword evidence="5" id="KW-0808">Transferase</keyword>
<gene>
    <name evidence="5" type="primary">mobA_5</name>
    <name evidence="5" type="ORF">ERS852478_03574</name>
</gene>
<sequence>MAIFQCQIQIIKRSEGRSAVAAAAYRAAEKIENEYTGIVEDYSRKNWVEHSEIMLPENAPAEFRNRSVLWNAVEKSEKSKNARLAREVMIALPLELSMEENIRLVQEFVQDTFISDGMVADINIHTPPLRDETGTPIDMKGNPVTDKKDMIFRNPHAHILLTVRPLDQNGKWTPKTQKEYICRRNDETASFTAEEYRRAKNDGWEKQYQYYRGKEKVWLTPSESYNENLIRVSKNPRCTLYGRRDEKTTRWNSKEAIIQYRQSWEKHMNQALERAGRPERVDCRSYQEQGTDTISGIHLGSHASKDKNSDRYRINEEIKSLNKANKSIRETLDNLESQITEKSDSFYESLAEQLGKVESDIISAKYNLETLQEQHDSLKNQSQKLHDSINRVQTARSNILRKNQASQETISRLKEEQKAKFPVWSNRPAEIQNAIQAEQDSINFREQRFSKILEEEGFSNFVDFQQESQILRQMESEQEQMERQISAYRQKILDYSSRYEELCRYLPKDPIFSKRFWTKKNESLHKHAQKAVSHIKQNTGRIHMKTFSRILRETDYRLNKTFYLASQTAYIIGQLEEMSEEQVDGQRHRRI</sequence>
<proteinExistence type="inferred from homology"/>
<feature type="domain" description="MobA/MobL protein" evidence="4">
    <location>
        <begin position="17"/>
        <end position="305"/>
    </location>
</feature>
<feature type="coiled-coil region" evidence="3">
    <location>
        <begin position="318"/>
        <end position="416"/>
    </location>
</feature>
<dbReference type="GO" id="GO:0016740">
    <property type="term" value="F:transferase activity"/>
    <property type="evidence" value="ECO:0007669"/>
    <property type="project" value="UniProtKB-KW"/>
</dbReference>